<accession>A0A0E9X5T0</accession>
<dbReference type="PANTHER" id="PTHR14356">
    <property type="entry name" value="INTERLEUKIN-15-RELATED"/>
    <property type="match status" value="1"/>
</dbReference>
<dbReference type="Proteomes" id="UP001044222">
    <property type="component" value="Chromosome 7"/>
</dbReference>
<keyword evidence="6" id="KW-1015">Disulfide bond</keyword>
<evidence type="ECO:0000313" key="10">
    <source>
        <dbReference type="EMBL" id="KAG5844898.1"/>
    </source>
</evidence>
<keyword evidence="11" id="KW-1185">Reference proteome</keyword>
<keyword evidence="3 7" id="KW-0202">Cytokine</keyword>
<dbReference type="OMA" id="FFDRMTN"/>
<dbReference type="InterPro" id="IPR020439">
    <property type="entry name" value="IL-15"/>
</dbReference>
<comment type="similarity">
    <text evidence="2 7">Belongs to the IL-15/IL-21 family.</text>
</comment>
<evidence type="ECO:0000256" key="2">
    <source>
        <dbReference type="ARBA" id="ARBA00006050"/>
    </source>
</evidence>
<gene>
    <name evidence="10" type="ORF">ANANG_G00133050</name>
</gene>
<feature type="chain" id="PRO_5039969941" description="Interleukin" evidence="8">
    <location>
        <begin position="20"/>
        <end position="180"/>
    </location>
</feature>
<evidence type="ECO:0000256" key="8">
    <source>
        <dbReference type="SAM" id="SignalP"/>
    </source>
</evidence>
<dbReference type="SUPFAM" id="SSF47266">
    <property type="entry name" value="4-helical cytokines"/>
    <property type="match status" value="1"/>
</dbReference>
<dbReference type="PRINTS" id="PR01930">
    <property type="entry name" value="INTRLEUKIN15"/>
</dbReference>
<dbReference type="GO" id="GO:0006955">
    <property type="term" value="P:immune response"/>
    <property type="evidence" value="ECO:0007669"/>
    <property type="project" value="InterPro"/>
</dbReference>
<comment type="subcellular location">
    <subcellularLocation>
        <location evidence="1">Secreted</location>
    </subcellularLocation>
</comment>
<evidence type="ECO:0000313" key="11">
    <source>
        <dbReference type="Proteomes" id="UP001044222"/>
    </source>
</evidence>
<dbReference type="OrthoDB" id="8905762at2759"/>
<reference evidence="9" key="2">
    <citation type="journal article" date="2015" name="Fish Shellfish Immunol.">
        <title>Early steps in the European eel (Anguilla anguilla)-Vibrio vulnificus interaction in the gills: Role of the RtxA13 toxin.</title>
        <authorList>
            <person name="Callol A."/>
            <person name="Pajuelo D."/>
            <person name="Ebbesson L."/>
            <person name="Teles M."/>
            <person name="MacKenzie S."/>
            <person name="Amaro C."/>
        </authorList>
    </citation>
    <scope>NUCLEOTIDE SEQUENCE</scope>
</reference>
<reference evidence="10" key="3">
    <citation type="submission" date="2021-01" db="EMBL/GenBank/DDBJ databases">
        <title>A chromosome-scale assembly of European eel, Anguilla anguilla.</title>
        <authorList>
            <person name="Henkel C."/>
            <person name="Jong-Raadsen S.A."/>
            <person name="Dufour S."/>
            <person name="Weltzien F.-A."/>
            <person name="Palstra A.P."/>
            <person name="Pelster B."/>
            <person name="Spaink H.P."/>
            <person name="Van Den Thillart G.E."/>
            <person name="Jansen H."/>
            <person name="Zahm M."/>
            <person name="Klopp C."/>
            <person name="Cedric C."/>
            <person name="Louis A."/>
            <person name="Berthelot C."/>
            <person name="Parey E."/>
            <person name="Roest Crollius H."/>
            <person name="Montfort J."/>
            <person name="Robinson-Rechavi M."/>
            <person name="Bucao C."/>
            <person name="Bouchez O."/>
            <person name="Gislard M."/>
            <person name="Lluch J."/>
            <person name="Milhes M."/>
            <person name="Lampietro C."/>
            <person name="Lopez Roques C."/>
            <person name="Donnadieu C."/>
            <person name="Braasch I."/>
            <person name="Desvignes T."/>
            <person name="Postlethwait J."/>
            <person name="Bobe J."/>
            <person name="Guiguen Y."/>
            <person name="Dirks R."/>
        </authorList>
    </citation>
    <scope>NUCLEOTIDE SEQUENCE</scope>
    <source>
        <strain evidence="10">Tag_6206</strain>
        <tissue evidence="10">Liver</tissue>
    </source>
</reference>
<sequence>MSAFLVLSALIFFKLCTWTRDSKSKRRVRQACFFCCFRCCQDCPPNSEIWNSLFLLSCVCAYMSAAEAMQDIFELRSFLKDHEKYFKRSNATYYTPGYKEINKPCFNETLLCYIVEAQVILYETEGESERSRIVLELMKNAYESLNSVNCLPCEAFEETNSTTFLHNFHTFLQKVEDVLS</sequence>
<dbReference type="GO" id="GO:0001819">
    <property type="term" value="P:positive regulation of cytokine production"/>
    <property type="evidence" value="ECO:0007669"/>
    <property type="project" value="TreeGrafter"/>
</dbReference>
<dbReference type="EMBL" id="GBXM01011524">
    <property type="protein sequence ID" value="JAH97053.1"/>
    <property type="molecule type" value="Transcribed_RNA"/>
</dbReference>
<evidence type="ECO:0000313" key="9">
    <source>
        <dbReference type="EMBL" id="JAH97053.1"/>
    </source>
</evidence>
<reference evidence="9" key="1">
    <citation type="submission" date="2014-11" db="EMBL/GenBank/DDBJ databases">
        <authorList>
            <person name="Amaro Gonzalez C."/>
        </authorList>
    </citation>
    <scope>NUCLEOTIDE SEQUENCE</scope>
</reference>
<keyword evidence="4" id="KW-0964">Secreted</keyword>
<dbReference type="GO" id="GO:0005126">
    <property type="term" value="F:cytokine receptor binding"/>
    <property type="evidence" value="ECO:0007669"/>
    <property type="project" value="InterPro"/>
</dbReference>
<evidence type="ECO:0000256" key="1">
    <source>
        <dbReference type="ARBA" id="ARBA00004613"/>
    </source>
</evidence>
<dbReference type="EMBL" id="JAFIRN010000007">
    <property type="protein sequence ID" value="KAG5844898.1"/>
    <property type="molecule type" value="Genomic_DNA"/>
</dbReference>
<dbReference type="PANTHER" id="PTHR14356:SF3">
    <property type="entry name" value="INTERLEUKIN-15"/>
    <property type="match status" value="1"/>
</dbReference>
<dbReference type="GO" id="GO:0042119">
    <property type="term" value="P:neutrophil activation"/>
    <property type="evidence" value="ECO:0007669"/>
    <property type="project" value="TreeGrafter"/>
</dbReference>
<dbReference type="GO" id="GO:0050778">
    <property type="term" value="P:positive regulation of immune response"/>
    <property type="evidence" value="ECO:0007669"/>
    <property type="project" value="TreeGrafter"/>
</dbReference>
<dbReference type="GO" id="GO:0005615">
    <property type="term" value="C:extracellular space"/>
    <property type="evidence" value="ECO:0007669"/>
    <property type="project" value="UniProtKB-KW"/>
</dbReference>
<dbReference type="Gene3D" id="1.20.1250.70">
    <property type="entry name" value="Interleukin-15/Interleukin-21"/>
    <property type="match status" value="1"/>
</dbReference>
<protein>
    <recommendedName>
        <fullName evidence="7">Interleukin</fullName>
    </recommendedName>
</protein>
<evidence type="ECO:0000256" key="3">
    <source>
        <dbReference type="ARBA" id="ARBA00022514"/>
    </source>
</evidence>
<keyword evidence="5 8" id="KW-0732">Signal</keyword>
<dbReference type="GO" id="GO:0042102">
    <property type="term" value="P:positive regulation of T cell proliferation"/>
    <property type="evidence" value="ECO:0007669"/>
    <property type="project" value="TreeGrafter"/>
</dbReference>
<evidence type="ECO:0000256" key="4">
    <source>
        <dbReference type="ARBA" id="ARBA00022525"/>
    </source>
</evidence>
<feature type="signal peptide" evidence="8">
    <location>
        <begin position="1"/>
        <end position="19"/>
    </location>
</feature>
<evidence type="ECO:0000256" key="5">
    <source>
        <dbReference type="ARBA" id="ARBA00022729"/>
    </source>
</evidence>
<organism evidence="9">
    <name type="scientific">Anguilla anguilla</name>
    <name type="common">European freshwater eel</name>
    <name type="synonym">Muraena anguilla</name>
    <dbReference type="NCBI Taxonomy" id="7936"/>
    <lineage>
        <taxon>Eukaryota</taxon>
        <taxon>Metazoa</taxon>
        <taxon>Chordata</taxon>
        <taxon>Craniata</taxon>
        <taxon>Vertebrata</taxon>
        <taxon>Euteleostomi</taxon>
        <taxon>Actinopterygii</taxon>
        <taxon>Neopterygii</taxon>
        <taxon>Teleostei</taxon>
        <taxon>Anguilliformes</taxon>
        <taxon>Anguillidae</taxon>
        <taxon>Anguilla</taxon>
    </lineage>
</organism>
<dbReference type="InterPro" id="IPR003443">
    <property type="entry name" value="IL-15/IL-21_fam"/>
</dbReference>
<evidence type="ECO:0000256" key="7">
    <source>
        <dbReference type="RuleBase" id="RU003453"/>
    </source>
</evidence>
<dbReference type="Pfam" id="PF02372">
    <property type="entry name" value="IL15"/>
    <property type="match status" value="1"/>
</dbReference>
<dbReference type="GO" id="GO:0005125">
    <property type="term" value="F:cytokine activity"/>
    <property type="evidence" value="ECO:0007669"/>
    <property type="project" value="UniProtKB-KW"/>
</dbReference>
<name>A0A0E9X5T0_ANGAN</name>
<evidence type="ECO:0000256" key="6">
    <source>
        <dbReference type="ARBA" id="ARBA00023157"/>
    </source>
</evidence>
<proteinExistence type="inferred from homology"/>
<dbReference type="InterPro" id="IPR009079">
    <property type="entry name" value="4_helix_cytokine-like_core"/>
</dbReference>
<dbReference type="AlphaFoldDB" id="A0A0E9X5T0"/>